<dbReference type="OrthoDB" id="7505004at2"/>
<comment type="caution">
    <text evidence="4">The sequence shown here is derived from an EMBL/GenBank/DDBJ whole genome shotgun (WGS) entry which is preliminary data.</text>
</comment>
<organism evidence="4 5">
    <name type="scientific">Sphingomonas dokdonensis</name>
    <dbReference type="NCBI Taxonomy" id="344880"/>
    <lineage>
        <taxon>Bacteria</taxon>
        <taxon>Pseudomonadati</taxon>
        <taxon>Pseudomonadota</taxon>
        <taxon>Alphaproteobacteria</taxon>
        <taxon>Sphingomonadales</taxon>
        <taxon>Sphingomonadaceae</taxon>
        <taxon>Sphingomonas</taxon>
    </lineage>
</organism>
<sequence length="209" mass="23100">MKLEHEYALLEGFNRASVGRWLQVGAAAISAVIVFVLLSAVDLAKRYALDVNVPPVVMSLVGAGTVYGALYWLFSRHIWKLSAVARMLKVPNLAGTWSCEGVTLEKEPNITWSGTVKIVQSWDKLRVHLETEQSVSDSIAAALLHDEAVGYRLLYHYENRPRIGETSLAAHHGFAELTFATGENSATGEYFNGRGRNTWGKLKLTRKVA</sequence>
<evidence type="ECO:0000313" key="4">
    <source>
        <dbReference type="EMBL" id="OWK27686.1"/>
    </source>
</evidence>
<proteinExistence type="predicted"/>
<keyword evidence="1" id="KW-1133">Transmembrane helix</keyword>
<dbReference type="InterPro" id="IPR056338">
    <property type="entry name" value="Cap15-like_TM"/>
</dbReference>
<dbReference type="Pfam" id="PF23471">
    <property type="entry name" value="Cap15_TM"/>
    <property type="match status" value="1"/>
</dbReference>
<gene>
    <name evidence="4" type="ORF">SPDO_31730</name>
</gene>
<protein>
    <submittedName>
        <fullName evidence="4">Uncharacterized protein</fullName>
    </submittedName>
</protein>
<feature type="transmembrane region" description="Helical" evidence="1">
    <location>
        <begin position="21"/>
        <end position="41"/>
    </location>
</feature>
<dbReference type="Proteomes" id="UP000197290">
    <property type="component" value="Unassembled WGS sequence"/>
</dbReference>
<dbReference type="EMBL" id="NBBI01000011">
    <property type="protein sequence ID" value="OWK27686.1"/>
    <property type="molecule type" value="Genomic_DNA"/>
</dbReference>
<evidence type="ECO:0000259" key="3">
    <source>
        <dbReference type="Pfam" id="PF23471"/>
    </source>
</evidence>
<keyword evidence="5" id="KW-1185">Reference proteome</keyword>
<dbReference type="RefSeq" id="WP_088368474.1">
    <property type="nucleotide sequence ID" value="NZ_NBBI01000011.1"/>
</dbReference>
<keyword evidence="1" id="KW-0472">Membrane</keyword>
<feature type="transmembrane region" description="Helical" evidence="1">
    <location>
        <begin position="53"/>
        <end position="74"/>
    </location>
</feature>
<evidence type="ECO:0000259" key="2">
    <source>
        <dbReference type="Pfam" id="PF18153"/>
    </source>
</evidence>
<feature type="domain" description="CD-NTase-associated protein 15" evidence="2">
    <location>
        <begin position="88"/>
        <end position="206"/>
    </location>
</feature>
<dbReference type="InterPro" id="IPR041208">
    <property type="entry name" value="Cap15"/>
</dbReference>
<keyword evidence="1" id="KW-0812">Transmembrane</keyword>
<feature type="domain" description="Cap1-like TM helices" evidence="3">
    <location>
        <begin position="16"/>
        <end position="80"/>
    </location>
</feature>
<dbReference type="AlphaFoldDB" id="A0A245ZDF8"/>
<reference evidence="4 5" key="1">
    <citation type="submission" date="2017-03" db="EMBL/GenBank/DDBJ databases">
        <title>Genome sequence of Sphingomonas dokdonensis DSM 21029.</title>
        <authorList>
            <person name="Poehlein A."/>
            <person name="Wuebbeler J.H."/>
            <person name="Steinbuechel A."/>
            <person name="Daniel R."/>
        </authorList>
    </citation>
    <scope>NUCLEOTIDE SEQUENCE [LARGE SCALE GENOMIC DNA]</scope>
    <source>
        <strain evidence="4 5">DSM 21029</strain>
    </source>
</reference>
<name>A0A245ZDF8_9SPHN</name>
<evidence type="ECO:0000313" key="5">
    <source>
        <dbReference type="Proteomes" id="UP000197290"/>
    </source>
</evidence>
<dbReference type="Pfam" id="PF18153">
    <property type="entry name" value="Cap15_CD_rec"/>
    <property type="match status" value="1"/>
</dbReference>
<evidence type="ECO:0000256" key="1">
    <source>
        <dbReference type="SAM" id="Phobius"/>
    </source>
</evidence>
<accession>A0A245ZDF8</accession>